<organism evidence="3 4">
    <name type="scientific">Plantactinospora mayteni</name>
    <dbReference type="NCBI Taxonomy" id="566021"/>
    <lineage>
        <taxon>Bacteria</taxon>
        <taxon>Bacillati</taxon>
        <taxon>Actinomycetota</taxon>
        <taxon>Actinomycetes</taxon>
        <taxon>Micromonosporales</taxon>
        <taxon>Micromonosporaceae</taxon>
        <taxon>Plantactinospora</taxon>
    </lineage>
</organism>
<protein>
    <recommendedName>
        <fullName evidence="5">Secreted protein</fullName>
    </recommendedName>
</protein>
<evidence type="ECO:0008006" key="5">
    <source>
        <dbReference type="Google" id="ProtNLM"/>
    </source>
</evidence>
<feature type="transmembrane region" description="Helical" evidence="2">
    <location>
        <begin position="12"/>
        <end position="34"/>
    </location>
</feature>
<dbReference type="InterPro" id="IPR046151">
    <property type="entry name" value="DUF6153"/>
</dbReference>
<evidence type="ECO:0000256" key="1">
    <source>
        <dbReference type="SAM" id="MobiDB-lite"/>
    </source>
</evidence>
<accession>A0ABQ4EL62</accession>
<keyword evidence="2" id="KW-0472">Membrane</keyword>
<evidence type="ECO:0000256" key="2">
    <source>
        <dbReference type="SAM" id="Phobius"/>
    </source>
</evidence>
<dbReference type="Proteomes" id="UP000621500">
    <property type="component" value="Unassembled WGS sequence"/>
</dbReference>
<evidence type="ECO:0000313" key="3">
    <source>
        <dbReference type="EMBL" id="GIG95483.1"/>
    </source>
</evidence>
<evidence type="ECO:0000313" key="4">
    <source>
        <dbReference type="Proteomes" id="UP000621500"/>
    </source>
</evidence>
<dbReference type="EMBL" id="BONX01000010">
    <property type="protein sequence ID" value="GIG95483.1"/>
    <property type="molecule type" value="Genomic_DNA"/>
</dbReference>
<feature type="region of interest" description="Disordered" evidence="1">
    <location>
        <begin position="47"/>
        <end position="75"/>
    </location>
</feature>
<proteinExistence type="predicted"/>
<dbReference type="Pfam" id="PF19650">
    <property type="entry name" value="DUF6153"/>
    <property type="match status" value="1"/>
</dbReference>
<keyword evidence="2" id="KW-0812">Transmembrane</keyword>
<sequence>MTLMTAAIRVQLRRSLAVIRVVAVLAGLVGLIFMHQLVGTPIADGHHSSPVAVEETEGSGHQNLAGLDPPSAVLAGSDTHCPPDDPHCPGLPHGHPGQVCQVTAPSHGPAASVPAFLPVPGPLPALVAVSSPQTAANEAAEGSGCGPPSLAGLSIWRI</sequence>
<comment type="caution">
    <text evidence="3">The sequence shown here is derived from an EMBL/GenBank/DDBJ whole genome shotgun (WGS) entry which is preliminary data.</text>
</comment>
<name>A0ABQ4EL62_9ACTN</name>
<keyword evidence="4" id="KW-1185">Reference proteome</keyword>
<keyword evidence="2" id="KW-1133">Transmembrane helix</keyword>
<reference evidence="3 4" key="1">
    <citation type="submission" date="2021-01" db="EMBL/GenBank/DDBJ databases">
        <title>Whole genome shotgun sequence of Plantactinospora mayteni NBRC 109088.</title>
        <authorList>
            <person name="Komaki H."/>
            <person name="Tamura T."/>
        </authorList>
    </citation>
    <scope>NUCLEOTIDE SEQUENCE [LARGE SCALE GENOMIC DNA]</scope>
    <source>
        <strain evidence="3 4">NBRC 109088</strain>
    </source>
</reference>
<gene>
    <name evidence="3" type="ORF">Pma05_20560</name>
</gene>